<keyword evidence="3" id="KW-1185">Reference proteome</keyword>
<dbReference type="PANTHER" id="PTHR31252">
    <property type="entry name" value="DUF4419 DOMAIN-CONTAINING PROTEIN"/>
    <property type="match status" value="1"/>
</dbReference>
<accession>A0A3M7TAA8</accession>
<feature type="chain" id="PRO_5017949864" evidence="1">
    <location>
        <begin position="21"/>
        <end position="365"/>
    </location>
</feature>
<dbReference type="STRING" id="10195.A0A3M7TAA8"/>
<dbReference type="Pfam" id="PF14388">
    <property type="entry name" value="DUF4419"/>
    <property type="match status" value="1"/>
</dbReference>
<gene>
    <name evidence="2" type="ORF">BpHYR1_024121</name>
</gene>
<dbReference type="EMBL" id="REGN01000038">
    <property type="protein sequence ID" value="RNA45022.1"/>
    <property type="molecule type" value="Genomic_DNA"/>
</dbReference>
<proteinExistence type="predicted"/>
<evidence type="ECO:0000313" key="3">
    <source>
        <dbReference type="Proteomes" id="UP000276133"/>
    </source>
</evidence>
<dbReference type="PANTHER" id="PTHR31252:SF11">
    <property type="entry name" value="DUF4419 DOMAIN-CONTAINING PROTEIN"/>
    <property type="match status" value="1"/>
</dbReference>
<organism evidence="2 3">
    <name type="scientific">Brachionus plicatilis</name>
    <name type="common">Marine rotifer</name>
    <name type="synonym">Brachionus muelleri</name>
    <dbReference type="NCBI Taxonomy" id="10195"/>
    <lineage>
        <taxon>Eukaryota</taxon>
        <taxon>Metazoa</taxon>
        <taxon>Spiralia</taxon>
        <taxon>Gnathifera</taxon>
        <taxon>Rotifera</taxon>
        <taxon>Eurotatoria</taxon>
        <taxon>Monogononta</taxon>
        <taxon>Pseudotrocha</taxon>
        <taxon>Ploima</taxon>
        <taxon>Brachionidae</taxon>
        <taxon>Brachionus</taxon>
    </lineage>
</organism>
<name>A0A3M7TAA8_BRAPC</name>
<sequence length="365" mass="42012">MRCLIASIFVVLFLANLATSVSIKCQHDLPLGFLPEEDRKNSSFIEILHSILDIHPSKVQFTKTELDYQTKIISSKLHPFVNAVHLAYANHLNLILTPDVIWYLILSGTSIHIDVNSEELRANFVEHEEKKTINIRRDYFIFNSTENQWDGLIDEFVQNVNSNLKPSAQNLLSANFTTTNRVTSACSKIVFLAAFQKYFNYKLTTLCGIPEIKISGSIDDWKLIKSKISDLNSTMPSLSVWYNQLDKLAQKFVDAFENKIDEEFWNQIYKMNGGSGGPFISGWILSLFPYLKRNTRNYFVWEKDWSFSYDMDMLGGLVTSDFPLTLSNSSFIWDYYSTEYSMSFTGGMIGVKFFEKKLLINNIKN</sequence>
<dbReference type="Proteomes" id="UP000276133">
    <property type="component" value="Unassembled WGS sequence"/>
</dbReference>
<evidence type="ECO:0000313" key="2">
    <source>
        <dbReference type="EMBL" id="RNA45022.1"/>
    </source>
</evidence>
<feature type="signal peptide" evidence="1">
    <location>
        <begin position="1"/>
        <end position="20"/>
    </location>
</feature>
<evidence type="ECO:0000256" key="1">
    <source>
        <dbReference type="SAM" id="SignalP"/>
    </source>
</evidence>
<comment type="caution">
    <text evidence="2">The sequence shown here is derived from an EMBL/GenBank/DDBJ whole genome shotgun (WGS) entry which is preliminary data.</text>
</comment>
<dbReference type="InterPro" id="IPR025533">
    <property type="entry name" value="DUF4419"/>
</dbReference>
<reference evidence="2 3" key="1">
    <citation type="journal article" date="2018" name="Sci. Rep.">
        <title>Genomic signatures of local adaptation to the degree of environmental predictability in rotifers.</title>
        <authorList>
            <person name="Franch-Gras L."/>
            <person name="Hahn C."/>
            <person name="Garcia-Roger E.M."/>
            <person name="Carmona M.J."/>
            <person name="Serra M."/>
            <person name="Gomez A."/>
        </authorList>
    </citation>
    <scope>NUCLEOTIDE SEQUENCE [LARGE SCALE GENOMIC DNA]</scope>
    <source>
        <strain evidence="2">HYR1</strain>
    </source>
</reference>
<keyword evidence="1" id="KW-0732">Signal</keyword>
<dbReference type="AlphaFoldDB" id="A0A3M7TAA8"/>
<protein>
    <submittedName>
        <fullName evidence="2">Conserved domain</fullName>
    </submittedName>
</protein>
<dbReference type="OrthoDB" id="9987685at2759"/>